<protein>
    <submittedName>
        <fullName evidence="3">Flagellar protein FlgN</fullName>
    </submittedName>
</protein>
<organism evidence="3 4">
    <name type="scientific">Paenibacillus lutrae</name>
    <dbReference type="NCBI Taxonomy" id="2078573"/>
    <lineage>
        <taxon>Bacteria</taxon>
        <taxon>Bacillati</taxon>
        <taxon>Bacillota</taxon>
        <taxon>Bacilli</taxon>
        <taxon>Bacillales</taxon>
        <taxon>Paenibacillaceae</taxon>
        <taxon>Paenibacillus</taxon>
    </lineage>
</organism>
<dbReference type="Pfam" id="PF05130">
    <property type="entry name" value="FlgN"/>
    <property type="match status" value="1"/>
</dbReference>
<sequence length="166" mass="19242">MPVTAIASVLDRMIECHQQLQVIGVRKREAILQNSIQELSALVHKESKCIREIQELDQQRILKINEYLVSRCYKMNPNITVSELVKLVFKAEEKQLLMDRQEKLLHELLQLKELNETNRQLVEQSLGYIDLSLDLLTATPEQDAVYAHPAQQGQSKRKNAYFDTRA</sequence>
<evidence type="ECO:0000256" key="2">
    <source>
        <dbReference type="SAM" id="MobiDB-lite"/>
    </source>
</evidence>
<dbReference type="InterPro" id="IPR007809">
    <property type="entry name" value="FlgN-like"/>
</dbReference>
<name>A0A7X3FKQ4_9BACL</name>
<reference evidence="3 4" key="1">
    <citation type="journal article" date="2019" name="Microorganisms">
        <title>Paenibacillus lutrae sp. nov., A Chitinolytic Species Isolated from A River Otter in Castril Natural Park, Granada, Spain.</title>
        <authorList>
            <person name="Rodriguez M."/>
            <person name="Reina J.C."/>
            <person name="Bejar V."/>
            <person name="Llamas I."/>
        </authorList>
    </citation>
    <scope>NUCLEOTIDE SEQUENCE [LARGE SCALE GENOMIC DNA]</scope>
    <source>
        <strain evidence="3 4">N10</strain>
    </source>
</reference>
<keyword evidence="4" id="KW-1185">Reference proteome</keyword>
<dbReference type="RefSeq" id="WP_157337991.1">
    <property type="nucleotide sequence ID" value="NZ_RHLK01000013.1"/>
</dbReference>
<dbReference type="SUPFAM" id="SSF140566">
    <property type="entry name" value="FlgN-like"/>
    <property type="match status" value="1"/>
</dbReference>
<evidence type="ECO:0000313" key="4">
    <source>
        <dbReference type="Proteomes" id="UP000490800"/>
    </source>
</evidence>
<dbReference type="AlphaFoldDB" id="A0A7X3FKQ4"/>
<keyword evidence="3" id="KW-0969">Cilium</keyword>
<comment type="caution">
    <text evidence="3">The sequence shown here is derived from an EMBL/GenBank/DDBJ whole genome shotgun (WGS) entry which is preliminary data.</text>
</comment>
<keyword evidence="3" id="KW-0282">Flagellum</keyword>
<dbReference type="Proteomes" id="UP000490800">
    <property type="component" value="Unassembled WGS sequence"/>
</dbReference>
<proteinExistence type="predicted"/>
<gene>
    <name evidence="3" type="ORF">EDM21_18795</name>
</gene>
<feature type="region of interest" description="Disordered" evidence="2">
    <location>
        <begin position="146"/>
        <end position="166"/>
    </location>
</feature>
<evidence type="ECO:0000313" key="3">
    <source>
        <dbReference type="EMBL" id="MVP01544.1"/>
    </source>
</evidence>
<evidence type="ECO:0000256" key="1">
    <source>
        <dbReference type="ARBA" id="ARBA00022795"/>
    </source>
</evidence>
<dbReference type="GO" id="GO:0044780">
    <property type="term" value="P:bacterial-type flagellum assembly"/>
    <property type="evidence" value="ECO:0007669"/>
    <property type="project" value="InterPro"/>
</dbReference>
<keyword evidence="3" id="KW-0966">Cell projection</keyword>
<dbReference type="InterPro" id="IPR036679">
    <property type="entry name" value="FlgN-like_sf"/>
</dbReference>
<keyword evidence="1" id="KW-1005">Bacterial flagellum biogenesis</keyword>
<dbReference type="Gene3D" id="1.20.58.300">
    <property type="entry name" value="FlgN-like"/>
    <property type="match status" value="1"/>
</dbReference>
<accession>A0A7X3FKQ4</accession>
<dbReference type="OrthoDB" id="2660802at2"/>
<dbReference type="EMBL" id="RHLK01000013">
    <property type="protein sequence ID" value="MVP01544.1"/>
    <property type="molecule type" value="Genomic_DNA"/>
</dbReference>